<protein>
    <recommendedName>
        <fullName evidence="2">Transcriptional regulator</fullName>
    </recommendedName>
</protein>
<evidence type="ECO:0000313" key="1">
    <source>
        <dbReference type="EMBL" id="XCD04259.1"/>
    </source>
</evidence>
<evidence type="ECO:0008006" key="2">
    <source>
        <dbReference type="Google" id="ProtNLM"/>
    </source>
</evidence>
<proteinExistence type="predicted"/>
<sequence>MAEVLREEAQKAERLRILLMALDCKDLDELIRKLKAEEQK</sequence>
<accession>A0AAU8AXU1</accession>
<name>A0AAU8AXU1_9CAUD</name>
<reference evidence="1" key="1">
    <citation type="submission" date="2024-03" db="EMBL/GenBank/DDBJ databases">
        <title>Diverse circular DNA viruses in blood, oral, and fecal samples of captive lemurs.</title>
        <authorList>
            <person name="Paietta E.N."/>
            <person name="Kraberger S."/>
            <person name="Lund M.C."/>
            <person name="Custer J.M."/>
            <person name="Vargas K.M."/>
            <person name="Ehmke E.E."/>
            <person name="Yoder A.D."/>
            <person name="Varsani A."/>
        </authorList>
    </citation>
    <scope>NUCLEOTIDE SEQUENCE</scope>
    <source>
        <strain evidence="1">Duke_22FF_208</strain>
    </source>
</reference>
<organism evidence="1">
    <name type="scientific">Dulem virus 37</name>
    <dbReference type="NCBI Taxonomy" id="3145755"/>
    <lineage>
        <taxon>Viruses</taxon>
        <taxon>Duplodnaviria</taxon>
        <taxon>Heunggongvirae</taxon>
        <taxon>Uroviricota</taxon>
        <taxon>Caudoviricetes</taxon>
    </lineage>
</organism>
<dbReference type="EMBL" id="PP511443">
    <property type="protein sequence ID" value="XCD04259.1"/>
    <property type="molecule type" value="Genomic_DNA"/>
</dbReference>